<reference evidence="2" key="1">
    <citation type="submission" date="2020-03" db="EMBL/GenBank/DDBJ databases">
        <authorList>
            <person name="Weist P."/>
        </authorList>
    </citation>
    <scope>NUCLEOTIDE SEQUENCE</scope>
</reference>
<gene>
    <name evidence="2" type="ORF">PLEPLA_LOCUS28567</name>
</gene>
<evidence type="ECO:0000313" key="3">
    <source>
        <dbReference type="Proteomes" id="UP001153269"/>
    </source>
</evidence>
<dbReference type="EMBL" id="CADEAL010002513">
    <property type="protein sequence ID" value="CAB1440776.1"/>
    <property type="molecule type" value="Genomic_DNA"/>
</dbReference>
<proteinExistence type="predicted"/>
<accession>A0A9N7V131</accession>
<dbReference type="Proteomes" id="UP001153269">
    <property type="component" value="Unassembled WGS sequence"/>
</dbReference>
<sequence>MLERLEINNQFAVLREHSPPLSGPHTPSSASQAKEHDPALCRSVSKGTPGPAPCTICISVSKRSSGPKQTHSTLGTSRFFYMEERRSYLNRSRLRAQSAYSNNPWRLEVDFAISLA</sequence>
<name>A0A9N7V131_PLEPL</name>
<feature type="region of interest" description="Disordered" evidence="1">
    <location>
        <begin position="13"/>
        <end position="52"/>
    </location>
</feature>
<keyword evidence="3" id="KW-1185">Reference proteome</keyword>
<dbReference type="AlphaFoldDB" id="A0A9N7V131"/>
<evidence type="ECO:0000256" key="1">
    <source>
        <dbReference type="SAM" id="MobiDB-lite"/>
    </source>
</evidence>
<protein>
    <submittedName>
        <fullName evidence="2">Uncharacterized protein</fullName>
    </submittedName>
</protein>
<evidence type="ECO:0000313" key="2">
    <source>
        <dbReference type="EMBL" id="CAB1440776.1"/>
    </source>
</evidence>
<organism evidence="2 3">
    <name type="scientific">Pleuronectes platessa</name>
    <name type="common">European plaice</name>
    <dbReference type="NCBI Taxonomy" id="8262"/>
    <lineage>
        <taxon>Eukaryota</taxon>
        <taxon>Metazoa</taxon>
        <taxon>Chordata</taxon>
        <taxon>Craniata</taxon>
        <taxon>Vertebrata</taxon>
        <taxon>Euteleostomi</taxon>
        <taxon>Actinopterygii</taxon>
        <taxon>Neopterygii</taxon>
        <taxon>Teleostei</taxon>
        <taxon>Neoteleostei</taxon>
        <taxon>Acanthomorphata</taxon>
        <taxon>Carangaria</taxon>
        <taxon>Pleuronectiformes</taxon>
        <taxon>Pleuronectoidei</taxon>
        <taxon>Pleuronectidae</taxon>
        <taxon>Pleuronectes</taxon>
    </lineage>
</organism>
<comment type="caution">
    <text evidence="2">The sequence shown here is derived from an EMBL/GenBank/DDBJ whole genome shotgun (WGS) entry which is preliminary data.</text>
</comment>